<keyword evidence="6 10" id="KW-0812">Transmembrane</keyword>
<proteinExistence type="inferred from homology"/>
<protein>
    <recommendedName>
        <fullName evidence="10">Flagellar protein FliL</fullName>
    </recommendedName>
</protein>
<dbReference type="Pfam" id="PF03748">
    <property type="entry name" value="FliL"/>
    <property type="match status" value="1"/>
</dbReference>
<keyword evidence="4" id="KW-1003">Cell membrane</keyword>
<evidence type="ECO:0000256" key="7">
    <source>
        <dbReference type="ARBA" id="ARBA00022779"/>
    </source>
</evidence>
<dbReference type="InterPro" id="IPR005503">
    <property type="entry name" value="FliL"/>
</dbReference>
<evidence type="ECO:0000256" key="10">
    <source>
        <dbReference type="RuleBase" id="RU364125"/>
    </source>
</evidence>
<evidence type="ECO:0000256" key="4">
    <source>
        <dbReference type="ARBA" id="ARBA00022475"/>
    </source>
</evidence>
<dbReference type="GO" id="GO:0005886">
    <property type="term" value="C:plasma membrane"/>
    <property type="evidence" value="ECO:0007669"/>
    <property type="project" value="UniProtKB-SubCell"/>
</dbReference>
<dbReference type="Proteomes" id="UP000534870">
    <property type="component" value="Unassembled WGS sequence"/>
</dbReference>
<organism evidence="12 13">
    <name type="scientific">Nguyenibacter vanlangensis</name>
    <dbReference type="NCBI Taxonomy" id="1216886"/>
    <lineage>
        <taxon>Bacteria</taxon>
        <taxon>Pseudomonadati</taxon>
        <taxon>Pseudomonadota</taxon>
        <taxon>Alphaproteobacteria</taxon>
        <taxon>Acetobacterales</taxon>
        <taxon>Acetobacteraceae</taxon>
        <taxon>Nguyenibacter</taxon>
    </lineage>
</organism>
<evidence type="ECO:0000256" key="11">
    <source>
        <dbReference type="SAM" id="MobiDB-lite"/>
    </source>
</evidence>
<dbReference type="GO" id="GO:0071978">
    <property type="term" value="P:bacterial-type flagellum-dependent swarming motility"/>
    <property type="evidence" value="ECO:0007669"/>
    <property type="project" value="TreeGrafter"/>
</dbReference>
<evidence type="ECO:0000256" key="6">
    <source>
        <dbReference type="ARBA" id="ARBA00022692"/>
    </source>
</evidence>
<keyword evidence="12" id="KW-0969">Cilium</keyword>
<dbReference type="PANTHER" id="PTHR35091">
    <property type="entry name" value="FLAGELLAR PROTEIN FLIL"/>
    <property type="match status" value="1"/>
</dbReference>
<keyword evidence="9 10" id="KW-0472">Membrane</keyword>
<dbReference type="GO" id="GO:0006935">
    <property type="term" value="P:chemotaxis"/>
    <property type="evidence" value="ECO:0007669"/>
    <property type="project" value="UniProtKB-KW"/>
</dbReference>
<dbReference type="RefSeq" id="WP_176638662.1">
    <property type="nucleotide sequence ID" value="NZ_JABXXP010000007.1"/>
</dbReference>
<evidence type="ECO:0000256" key="5">
    <source>
        <dbReference type="ARBA" id="ARBA00022500"/>
    </source>
</evidence>
<evidence type="ECO:0000256" key="1">
    <source>
        <dbReference type="ARBA" id="ARBA00002254"/>
    </source>
</evidence>
<comment type="function">
    <text evidence="1 10">Controls the rotational direction of flagella during chemotaxis.</text>
</comment>
<comment type="subcellular location">
    <subcellularLocation>
        <location evidence="10">Cell inner membrane</location>
    </subcellularLocation>
    <subcellularLocation>
        <location evidence="2">Cell membrane</location>
        <topology evidence="2">Single-pass membrane protein</topology>
    </subcellularLocation>
</comment>
<evidence type="ECO:0000256" key="3">
    <source>
        <dbReference type="ARBA" id="ARBA00008281"/>
    </source>
</evidence>
<feature type="transmembrane region" description="Helical" evidence="10">
    <location>
        <begin position="37"/>
        <end position="56"/>
    </location>
</feature>
<keyword evidence="5 10" id="KW-0145">Chemotaxis</keyword>
<dbReference type="GO" id="GO:0009425">
    <property type="term" value="C:bacterial-type flagellum basal body"/>
    <property type="evidence" value="ECO:0007669"/>
    <property type="project" value="InterPro"/>
</dbReference>
<evidence type="ECO:0000256" key="2">
    <source>
        <dbReference type="ARBA" id="ARBA00004162"/>
    </source>
</evidence>
<feature type="region of interest" description="Disordered" evidence="11">
    <location>
        <begin position="1"/>
        <end position="27"/>
    </location>
</feature>
<keyword evidence="8 10" id="KW-1133">Transmembrane helix</keyword>
<dbReference type="PANTHER" id="PTHR35091:SF2">
    <property type="entry name" value="FLAGELLAR PROTEIN FLIL"/>
    <property type="match status" value="1"/>
</dbReference>
<evidence type="ECO:0000313" key="13">
    <source>
        <dbReference type="Proteomes" id="UP000534870"/>
    </source>
</evidence>
<evidence type="ECO:0000256" key="9">
    <source>
        <dbReference type="ARBA" id="ARBA00023136"/>
    </source>
</evidence>
<keyword evidence="10" id="KW-0997">Cell inner membrane</keyword>
<dbReference type="AlphaFoldDB" id="A0A7Y7M3M6"/>
<gene>
    <name evidence="12" type="ORF">HUK84_01655</name>
</gene>
<comment type="similarity">
    <text evidence="3 10">Belongs to the FliL family.</text>
</comment>
<keyword evidence="12" id="KW-0282">Flagellum</keyword>
<name>A0A7Y7M3M6_9PROT</name>
<reference evidence="12 13" key="1">
    <citation type="submission" date="2020-06" db="EMBL/GenBank/DDBJ databases">
        <title>Description of novel acetic acid bacteria.</title>
        <authorList>
            <person name="Sombolestani A."/>
        </authorList>
    </citation>
    <scope>NUCLEOTIDE SEQUENCE [LARGE SCALE GENOMIC DNA]</scope>
    <source>
        <strain evidence="12 13">LMG 31431</strain>
    </source>
</reference>
<keyword evidence="12" id="KW-0966">Cell projection</keyword>
<comment type="caution">
    <text evidence="12">The sequence shown here is derived from an EMBL/GenBank/DDBJ whole genome shotgun (WGS) entry which is preliminary data.</text>
</comment>
<dbReference type="EMBL" id="JABXXP010000007">
    <property type="protein sequence ID" value="NVN09865.1"/>
    <property type="molecule type" value="Genomic_DNA"/>
</dbReference>
<keyword evidence="7 10" id="KW-0283">Flagellar rotation</keyword>
<accession>A0A7Y7M3M6</accession>
<evidence type="ECO:0000256" key="8">
    <source>
        <dbReference type="ARBA" id="ARBA00022989"/>
    </source>
</evidence>
<evidence type="ECO:0000313" key="12">
    <source>
        <dbReference type="EMBL" id="NVN09865.1"/>
    </source>
</evidence>
<sequence length="181" mass="19426">MSETVAGGAPKFPAGEEKRESMAADTAAAGRQANRKLMIAGGAALVLIAGGGAALLEKGNLFRAVESDVATDTKLAKGVLHRPILLGIPPIVSNLDNGDGRPVYVKLTAKVEISGARDEAALQTTIPEIQDIFQTYLHETRPEDIRGNGIYRLREAILRRLRAELAPLEVTNLYLVEFLVQ</sequence>